<feature type="compositionally biased region" description="Basic and acidic residues" evidence="1">
    <location>
        <begin position="71"/>
        <end position="97"/>
    </location>
</feature>
<comment type="caution">
    <text evidence="3">The sequence shown here is derived from an EMBL/GenBank/DDBJ whole genome shotgun (WGS) entry which is preliminary data.</text>
</comment>
<evidence type="ECO:0000313" key="4">
    <source>
        <dbReference type="Proteomes" id="UP000321181"/>
    </source>
</evidence>
<dbReference type="InterPro" id="IPR011528">
    <property type="entry name" value="NERD"/>
</dbReference>
<reference evidence="3 4" key="1">
    <citation type="submission" date="2019-07" db="EMBL/GenBank/DDBJ databases">
        <title>Whole genome shotgun sequence of Cellulomonas aerilata NBRC 106308.</title>
        <authorList>
            <person name="Hosoyama A."/>
            <person name="Uohara A."/>
            <person name="Ohji S."/>
            <person name="Ichikawa N."/>
        </authorList>
    </citation>
    <scope>NUCLEOTIDE SEQUENCE [LARGE SCALE GENOMIC DNA]</scope>
    <source>
        <strain evidence="3 4">NBRC 106308</strain>
    </source>
</reference>
<evidence type="ECO:0000313" key="3">
    <source>
        <dbReference type="EMBL" id="GEO34297.1"/>
    </source>
</evidence>
<feature type="region of interest" description="Disordered" evidence="1">
    <location>
        <begin position="48"/>
        <end position="125"/>
    </location>
</feature>
<dbReference type="Proteomes" id="UP000321181">
    <property type="component" value="Unassembled WGS sequence"/>
</dbReference>
<proteinExistence type="predicted"/>
<dbReference type="PROSITE" id="PS50965">
    <property type="entry name" value="NERD"/>
    <property type="match status" value="1"/>
</dbReference>
<sequence>MTTEPGSTPTPMRLGYAGTCRSCGEPVPAGTTALYDRAARSVTCLACSSGPGSSGGGTPAAASVMPASDAVRSDVSRGDAVRRDPGTPPRDVPDATHPEAVATGSAGASAQREYERRRTRREERVRTAHPRLGGLILAVSDEPRSTTAWATGAQGEQQLGRRLDTLTEKGVRVLHDRRIPRTRANIDQLAVSPRGVVVIDAKRYRGRPHLQVEGGLLRPRVERLLVGTRDRTSLVSSVLSQVGLVRDVLDGAGHADVPLRGVLCFVDADWPLLGGSFTTSGVHVLSPRKLAQQLVGPGGLDEAATHAVHRTLAKAFPVA</sequence>
<dbReference type="Pfam" id="PF08378">
    <property type="entry name" value="NERD"/>
    <property type="match status" value="1"/>
</dbReference>
<feature type="domain" description="NERD" evidence="2">
    <location>
        <begin position="151"/>
        <end position="258"/>
    </location>
</feature>
<dbReference type="EMBL" id="BJYY01000013">
    <property type="protein sequence ID" value="GEO34297.1"/>
    <property type="molecule type" value="Genomic_DNA"/>
</dbReference>
<dbReference type="AlphaFoldDB" id="A0A512DCY4"/>
<evidence type="ECO:0000256" key="1">
    <source>
        <dbReference type="SAM" id="MobiDB-lite"/>
    </source>
</evidence>
<name>A0A512DCY4_9CELL</name>
<gene>
    <name evidence="3" type="ORF">CAE01nite_20220</name>
</gene>
<accession>A0A512DCY4</accession>
<feature type="compositionally biased region" description="Basic and acidic residues" evidence="1">
    <location>
        <begin position="112"/>
        <end position="125"/>
    </location>
</feature>
<organism evidence="3 4">
    <name type="scientific">Cellulomonas aerilata</name>
    <dbReference type="NCBI Taxonomy" id="515326"/>
    <lineage>
        <taxon>Bacteria</taxon>
        <taxon>Bacillati</taxon>
        <taxon>Actinomycetota</taxon>
        <taxon>Actinomycetes</taxon>
        <taxon>Micrococcales</taxon>
        <taxon>Cellulomonadaceae</taxon>
        <taxon>Cellulomonas</taxon>
    </lineage>
</organism>
<evidence type="ECO:0000259" key="2">
    <source>
        <dbReference type="PROSITE" id="PS50965"/>
    </source>
</evidence>
<keyword evidence="4" id="KW-1185">Reference proteome</keyword>
<protein>
    <recommendedName>
        <fullName evidence="2">NERD domain-containing protein</fullName>
    </recommendedName>
</protein>